<organism evidence="3 4">
    <name type="scientific">Methylobacter tundripaludum</name>
    <dbReference type="NCBI Taxonomy" id="173365"/>
    <lineage>
        <taxon>Bacteria</taxon>
        <taxon>Pseudomonadati</taxon>
        <taxon>Pseudomonadota</taxon>
        <taxon>Gammaproteobacteria</taxon>
        <taxon>Methylococcales</taxon>
        <taxon>Methylococcaceae</taxon>
        <taxon>Methylobacter</taxon>
    </lineage>
</organism>
<dbReference type="InterPro" id="IPR017961">
    <property type="entry name" value="DNA_pol_Y-fam_little_finger"/>
</dbReference>
<reference evidence="3 4" key="1">
    <citation type="submission" date="2018-02" db="EMBL/GenBank/DDBJ databases">
        <title>Subsurface microbial communities from deep shales in Ohio and West Virginia, USA.</title>
        <authorList>
            <person name="Wrighton K."/>
        </authorList>
    </citation>
    <scope>NUCLEOTIDE SEQUENCE [LARGE SCALE GENOMIC DNA]</scope>
    <source>
        <strain evidence="3 4">OWC-DMM</strain>
    </source>
</reference>
<dbReference type="GO" id="GO:0006281">
    <property type="term" value="P:DNA repair"/>
    <property type="evidence" value="ECO:0007669"/>
    <property type="project" value="InterPro"/>
</dbReference>
<dbReference type="Pfam" id="PF13438">
    <property type="entry name" value="DUF4113"/>
    <property type="match status" value="1"/>
</dbReference>
<dbReference type="Pfam" id="PF11799">
    <property type="entry name" value="IMS_C"/>
    <property type="match status" value="1"/>
</dbReference>
<evidence type="ECO:0000259" key="2">
    <source>
        <dbReference type="Pfam" id="PF13438"/>
    </source>
</evidence>
<dbReference type="Proteomes" id="UP000240010">
    <property type="component" value="Unassembled WGS sequence"/>
</dbReference>
<sequence>MLTTAWTQEVEQRRSGCRGTKRINRERCASLCLAHPTGFRPIYGLDAATQDSRAIIATANRLLKEIYKAGYGYHKCGVQLSHIQPEASPGQLELFDFADNRLPTENRQLMKAIDQINRRFPKAISVAATGIDKTWRSRTERMSQSYTTSWNELVWVK</sequence>
<protein>
    <submittedName>
        <fullName evidence="3">ImpB/mucB/samB family protein</fullName>
    </submittedName>
</protein>
<accession>A0A2S6H662</accession>
<proteinExistence type="predicted"/>
<name>A0A2S6H662_9GAMM</name>
<feature type="domain" description="DNA polymerase Y-family little finger" evidence="1">
    <location>
        <begin position="45"/>
        <end position="94"/>
    </location>
</feature>
<dbReference type="InterPro" id="IPR025188">
    <property type="entry name" value="DUF4113"/>
</dbReference>
<dbReference type="GO" id="GO:0003684">
    <property type="term" value="F:damaged DNA binding"/>
    <property type="evidence" value="ECO:0007669"/>
    <property type="project" value="InterPro"/>
</dbReference>
<evidence type="ECO:0000313" key="4">
    <source>
        <dbReference type="Proteomes" id="UP000240010"/>
    </source>
</evidence>
<evidence type="ECO:0000259" key="1">
    <source>
        <dbReference type="Pfam" id="PF11799"/>
    </source>
</evidence>
<gene>
    <name evidence="3" type="ORF">B0F87_11520</name>
</gene>
<comment type="caution">
    <text evidence="3">The sequence shown here is derived from an EMBL/GenBank/DDBJ whole genome shotgun (WGS) entry which is preliminary data.</text>
</comment>
<dbReference type="AlphaFoldDB" id="A0A2S6H662"/>
<feature type="domain" description="DUF4113" evidence="2">
    <location>
        <begin position="108"/>
        <end position="154"/>
    </location>
</feature>
<dbReference type="RefSeq" id="WP_104430292.1">
    <property type="nucleotide sequence ID" value="NZ_PTIZ01000015.1"/>
</dbReference>
<evidence type="ECO:0000313" key="3">
    <source>
        <dbReference type="EMBL" id="PPK72974.1"/>
    </source>
</evidence>
<dbReference type="EMBL" id="PTIZ01000015">
    <property type="protein sequence ID" value="PPK72974.1"/>
    <property type="molecule type" value="Genomic_DNA"/>
</dbReference>